<feature type="transmembrane region" description="Helical" evidence="1">
    <location>
        <begin position="71"/>
        <end position="92"/>
    </location>
</feature>
<feature type="transmembrane region" description="Helical" evidence="1">
    <location>
        <begin position="224"/>
        <end position="244"/>
    </location>
</feature>
<dbReference type="EMBL" id="MCFH01000040">
    <property type="protein sequence ID" value="ORX45453.1"/>
    <property type="molecule type" value="Genomic_DNA"/>
</dbReference>
<reference evidence="2 3" key="1">
    <citation type="submission" date="2016-08" db="EMBL/GenBank/DDBJ databases">
        <title>Genomes of anaerobic fungi encode conserved fungal cellulosomes for biomass hydrolysis.</title>
        <authorList>
            <consortium name="DOE Joint Genome Institute"/>
            <person name="Haitjema C.H."/>
            <person name="Gilmore S.P."/>
            <person name="Henske J.K."/>
            <person name="Solomon K.V."/>
            <person name="De Groot R."/>
            <person name="Kuo A."/>
            <person name="Mondo S.J."/>
            <person name="Salamov A.A."/>
            <person name="Labutti K."/>
            <person name="Zhao Z."/>
            <person name="Chiniquy J."/>
            <person name="Barry K."/>
            <person name="Brewer H.M."/>
            <person name="Purvine S.O."/>
            <person name="Wright A.T."/>
            <person name="Boxma B."/>
            <person name="Van Alen T."/>
            <person name="Hackstein J.H."/>
            <person name="Baker S.E."/>
            <person name="Grigoriev I.V."/>
            <person name="O'Malley M.A."/>
        </authorList>
    </citation>
    <scope>NUCLEOTIDE SEQUENCE [LARGE SCALE GENOMIC DNA]</scope>
    <source>
        <strain evidence="3">finn</strain>
    </source>
</reference>
<evidence type="ECO:0000313" key="3">
    <source>
        <dbReference type="Proteomes" id="UP000193719"/>
    </source>
</evidence>
<name>A0A1Y1V231_9FUNG</name>
<evidence type="ECO:0000313" key="2">
    <source>
        <dbReference type="EMBL" id="ORX45453.1"/>
    </source>
</evidence>
<feature type="transmembrane region" description="Helical" evidence="1">
    <location>
        <begin position="112"/>
        <end position="131"/>
    </location>
</feature>
<comment type="caution">
    <text evidence="2">The sequence shown here is derived from an EMBL/GenBank/DDBJ whole genome shotgun (WGS) entry which is preliminary data.</text>
</comment>
<sequence length="261" mass="30414">MGGLFESIDFEEMHKFMNNTQDIEFIESYNRKKDIMKKVYLVIFIIYMVIGIFSLGMFYHLRNWYIIKQRNFNLTFTNGISAFFSGAMTLLVQFYENVPCPVNLYTSDVVNPFYNAIFLSRSLRIVLLYHFNIFKVTALKKKSGRFKLKESYIGEKEPNYYLPKIYNKVDKIIYGVILIPTLTAFIITLIIHILNFDKCKFEVFGMSPTEQLKTDNSAHSLFTVAQYSGLIFAGAFLIVLFFLAKVKDSSKYGAKVKEFKI</sequence>
<feature type="transmembrane region" description="Helical" evidence="1">
    <location>
        <begin position="39"/>
        <end position="59"/>
    </location>
</feature>
<dbReference type="AlphaFoldDB" id="A0A1Y1V231"/>
<proteinExistence type="predicted"/>
<dbReference type="OrthoDB" id="2175337at2759"/>
<keyword evidence="1" id="KW-0472">Membrane</keyword>
<keyword evidence="1" id="KW-0812">Transmembrane</keyword>
<reference evidence="2 3" key="2">
    <citation type="submission" date="2016-08" db="EMBL/GenBank/DDBJ databases">
        <title>Pervasive Adenine N6-methylation of Active Genes in Fungi.</title>
        <authorList>
            <consortium name="DOE Joint Genome Institute"/>
            <person name="Mondo S.J."/>
            <person name="Dannebaum R.O."/>
            <person name="Kuo R.C."/>
            <person name="Labutti K."/>
            <person name="Haridas S."/>
            <person name="Kuo A."/>
            <person name="Salamov A."/>
            <person name="Ahrendt S.R."/>
            <person name="Lipzen A."/>
            <person name="Sullivan W."/>
            <person name="Andreopoulos W.B."/>
            <person name="Clum A."/>
            <person name="Lindquist E."/>
            <person name="Daum C."/>
            <person name="Ramamoorthy G.K."/>
            <person name="Gryganskyi A."/>
            <person name="Culley D."/>
            <person name="Magnuson J.K."/>
            <person name="James T.Y."/>
            <person name="O'Malley M.A."/>
            <person name="Stajich J.E."/>
            <person name="Spatafora J.W."/>
            <person name="Visel A."/>
            <person name="Grigoriev I.V."/>
        </authorList>
    </citation>
    <scope>NUCLEOTIDE SEQUENCE [LARGE SCALE GENOMIC DNA]</scope>
    <source>
        <strain evidence="3">finn</strain>
    </source>
</reference>
<gene>
    <name evidence="2" type="ORF">BCR36DRAFT_299703</name>
</gene>
<dbReference type="STRING" id="1754191.A0A1Y1V231"/>
<organism evidence="2 3">
    <name type="scientific">Piromyces finnis</name>
    <dbReference type="NCBI Taxonomy" id="1754191"/>
    <lineage>
        <taxon>Eukaryota</taxon>
        <taxon>Fungi</taxon>
        <taxon>Fungi incertae sedis</taxon>
        <taxon>Chytridiomycota</taxon>
        <taxon>Chytridiomycota incertae sedis</taxon>
        <taxon>Neocallimastigomycetes</taxon>
        <taxon>Neocallimastigales</taxon>
        <taxon>Neocallimastigaceae</taxon>
        <taxon>Piromyces</taxon>
    </lineage>
</organism>
<dbReference type="Proteomes" id="UP000193719">
    <property type="component" value="Unassembled WGS sequence"/>
</dbReference>
<keyword evidence="1" id="KW-1133">Transmembrane helix</keyword>
<accession>A0A1Y1V231</accession>
<protein>
    <submittedName>
        <fullName evidence="2">Uncharacterized protein</fullName>
    </submittedName>
</protein>
<keyword evidence="3" id="KW-1185">Reference proteome</keyword>
<evidence type="ECO:0000256" key="1">
    <source>
        <dbReference type="SAM" id="Phobius"/>
    </source>
</evidence>
<feature type="transmembrane region" description="Helical" evidence="1">
    <location>
        <begin position="172"/>
        <end position="194"/>
    </location>
</feature>